<comment type="caution">
    <text evidence="2">The sequence shown here is derived from an EMBL/GenBank/DDBJ whole genome shotgun (WGS) entry which is preliminary data.</text>
</comment>
<reference evidence="2 3" key="1">
    <citation type="submission" date="2020-08" db="EMBL/GenBank/DDBJ databases">
        <title>Sequencing the genomes of 1000 actinobacteria strains.</title>
        <authorList>
            <person name="Klenk H.-P."/>
        </authorList>
    </citation>
    <scope>NUCLEOTIDE SEQUENCE [LARGE SCALE GENOMIC DNA]</scope>
    <source>
        <strain evidence="2 3">DSM 45258</strain>
    </source>
</reference>
<evidence type="ECO:0000256" key="1">
    <source>
        <dbReference type="SAM" id="SignalP"/>
    </source>
</evidence>
<accession>A0A839RNI1</accession>
<dbReference type="InterPro" id="IPR036182">
    <property type="entry name" value="PCuAC_sf"/>
</dbReference>
<dbReference type="EMBL" id="JACHWS010000002">
    <property type="protein sequence ID" value="MBB3037748.1"/>
    <property type="molecule type" value="Genomic_DNA"/>
</dbReference>
<dbReference type="Gene3D" id="2.60.40.1890">
    <property type="entry name" value="PCu(A)C copper chaperone"/>
    <property type="match status" value="1"/>
</dbReference>
<name>A0A839RNI1_9ACTN</name>
<gene>
    <name evidence="2" type="ORF">FHU29_002197</name>
</gene>
<dbReference type="Proteomes" id="UP000567922">
    <property type="component" value="Unassembled WGS sequence"/>
</dbReference>
<protein>
    <recommendedName>
        <fullName evidence="4">Lipoprotein LpqE</fullName>
    </recommendedName>
</protein>
<feature type="chain" id="PRO_5032502758" description="Lipoprotein LpqE" evidence="1">
    <location>
        <begin position="41"/>
        <end position="211"/>
    </location>
</feature>
<dbReference type="InterPro" id="IPR007410">
    <property type="entry name" value="LpqE-like"/>
</dbReference>
<evidence type="ECO:0000313" key="3">
    <source>
        <dbReference type="Proteomes" id="UP000567922"/>
    </source>
</evidence>
<evidence type="ECO:0008006" key="4">
    <source>
        <dbReference type="Google" id="ProtNLM"/>
    </source>
</evidence>
<organism evidence="2 3">
    <name type="scientific">Hoyosella altamirensis</name>
    <dbReference type="NCBI Taxonomy" id="616997"/>
    <lineage>
        <taxon>Bacteria</taxon>
        <taxon>Bacillati</taxon>
        <taxon>Actinomycetota</taxon>
        <taxon>Actinomycetes</taxon>
        <taxon>Mycobacteriales</taxon>
        <taxon>Hoyosellaceae</taxon>
        <taxon>Hoyosella</taxon>
    </lineage>
</organism>
<dbReference type="RefSeq" id="WP_083962550.1">
    <property type="nucleotide sequence ID" value="NZ_BDDI01000023.1"/>
</dbReference>
<keyword evidence="3" id="KW-1185">Reference proteome</keyword>
<dbReference type="Pfam" id="PF04314">
    <property type="entry name" value="PCuAC"/>
    <property type="match status" value="1"/>
</dbReference>
<dbReference type="AlphaFoldDB" id="A0A839RNI1"/>
<feature type="signal peptide" evidence="1">
    <location>
        <begin position="1"/>
        <end position="40"/>
    </location>
</feature>
<sequence length="211" mass="21689">MTSSTAQHNAAFGAPRLRSRTRVTRLTAALAALGAGAALALTGCGAGQVTQTGVTTPTITGNNVDFGSLLLRNVYIAYEDAEQYPIDPATSGQLVFTIVNLSPSESDTLSSIESFDAQVSIDGDDTTIPAGGVLRSGTPALQLSAEVDEAATFGPAASQITVEVTNMSSAVRPGIATPFTFTFEEAGDIVVDVPIEPGPAAKRTYVPSDDH</sequence>
<dbReference type="OrthoDB" id="5188566at2"/>
<evidence type="ECO:0000313" key="2">
    <source>
        <dbReference type="EMBL" id="MBB3037748.1"/>
    </source>
</evidence>
<proteinExistence type="predicted"/>
<keyword evidence="1" id="KW-0732">Signal</keyword>